<protein>
    <submittedName>
        <fullName evidence="1">Leucine-rich repeat-containing protein 14</fullName>
    </submittedName>
</protein>
<accession>A0A4D9DVJ3</accession>
<dbReference type="AlphaFoldDB" id="A0A4D9DVJ3"/>
<proteinExistence type="predicted"/>
<dbReference type="EMBL" id="QXTE01000382">
    <property type="protein sequence ID" value="TFJ98613.1"/>
    <property type="molecule type" value="Genomic_DNA"/>
</dbReference>
<keyword evidence="2" id="KW-1185">Reference proteome</keyword>
<dbReference type="Proteomes" id="UP000297703">
    <property type="component" value="Unassembled WGS sequence"/>
</dbReference>
<evidence type="ECO:0000313" key="2">
    <source>
        <dbReference type="Proteomes" id="UP000297703"/>
    </source>
</evidence>
<reference evidence="1 2" key="2">
    <citation type="submission" date="2019-04" db="EMBL/GenBank/DDBJ databases">
        <title>The genome sequence of big-headed turtle.</title>
        <authorList>
            <person name="Gong S."/>
        </authorList>
    </citation>
    <scope>NUCLEOTIDE SEQUENCE [LARGE SCALE GENOMIC DNA]</scope>
    <source>
        <strain evidence="1">DO16091913</strain>
        <tissue evidence="1">Muscle</tissue>
    </source>
</reference>
<reference evidence="1 2" key="1">
    <citation type="submission" date="2019-04" db="EMBL/GenBank/DDBJ databases">
        <title>Draft genome of the big-headed turtle Platysternon megacephalum.</title>
        <authorList>
            <person name="Gong S."/>
        </authorList>
    </citation>
    <scope>NUCLEOTIDE SEQUENCE [LARGE SCALE GENOMIC DNA]</scope>
    <source>
        <strain evidence="1">DO16091913</strain>
        <tissue evidence="1">Muscle</tissue>
    </source>
</reference>
<organism evidence="1 2">
    <name type="scientific">Platysternon megacephalum</name>
    <name type="common">big-headed turtle</name>
    <dbReference type="NCBI Taxonomy" id="55544"/>
    <lineage>
        <taxon>Eukaryota</taxon>
        <taxon>Metazoa</taxon>
        <taxon>Chordata</taxon>
        <taxon>Craniata</taxon>
        <taxon>Vertebrata</taxon>
        <taxon>Euteleostomi</taxon>
        <taxon>Archelosauria</taxon>
        <taxon>Testudinata</taxon>
        <taxon>Testudines</taxon>
        <taxon>Cryptodira</taxon>
        <taxon>Durocryptodira</taxon>
        <taxon>Testudinoidea</taxon>
        <taxon>Platysternidae</taxon>
        <taxon>Platysternon</taxon>
    </lineage>
</organism>
<name>A0A4D9DVJ3_9SAUR</name>
<evidence type="ECO:0000313" key="1">
    <source>
        <dbReference type="EMBL" id="TFJ98613.1"/>
    </source>
</evidence>
<gene>
    <name evidence="1" type="ORF">DR999_PMT19444</name>
</gene>
<comment type="caution">
    <text evidence="1">The sequence shown here is derived from an EMBL/GenBank/DDBJ whole genome shotgun (WGS) entry which is preliminary data.</text>
</comment>
<sequence length="100" mass="11160">MAETKGFIVRRVSYLDVGSPSCTVLSPSHQKAFEKSSIIPTVMLQMDNQSTIPNPEADRKGSAGHPRLVDVVWVIRGLPTYRHGMTASIERTVHHNDKYI</sequence>